<dbReference type="PANTHER" id="PTHR11214:SF3">
    <property type="entry name" value="BETA-1,3-GALACTOSYLTRANSFERASE 6"/>
    <property type="match status" value="1"/>
</dbReference>
<keyword evidence="3 10" id="KW-0328">Glycosyltransferase</keyword>
<evidence type="ECO:0000313" key="11">
    <source>
        <dbReference type="EMBL" id="KAL3113432.1"/>
    </source>
</evidence>
<proteinExistence type="inferred from homology"/>
<accession>A0ABD2LDZ7</accession>
<keyword evidence="6" id="KW-0735">Signal-anchor</keyword>
<keyword evidence="4" id="KW-0808">Transferase</keyword>
<keyword evidence="12" id="KW-1185">Reference proteome</keyword>
<evidence type="ECO:0000256" key="8">
    <source>
        <dbReference type="ARBA" id="ARBA00023034"/>
    </source>
</evidence>
<evidence type="ECO:0000313" key="12">
    <source>
        <dbReference type="Proteomes" id="UP001620626"/>
    </source>
</evidence>
<gene>
    <name evidence="11" type="ORF">niasHT_013542</name>
</gene>
<dbReference type="Gene3D" id="3.90.550.50">
    <property type="match status" value="1"/>
</dbReference>
<dbReference type="GO" id="GO:0016757">
    <property type="term" value="F:glycosyltransferase activity"/>
    <property type="evidence" value="ECO:0007669"/>
    <property type="project" value="UniProtKB-KW"/>
</dbReference>
<keyword evidence="8 10" id="KW-0333">Golgi apparatus</keyword>
<evidence type="ECO:0000256" key="2">
    <source>
        <dbReference type="ARBA" id="ARBA00008661"/>
    </source>
</evidence>
<evidence type="ECO:0000256" key="9">
    <source>
        <dbReference type="ARBA" id="ARBA00023136"/>
    </source>
</evidence>
<comment type="similarity">
    <text evidence="2 10">Belongs to the glycosyltransferase 31 family.</text>
</comment>
<protein>
    <recommendedName>
        <fullName evidence="10">Hexosyltransferase</fullName>
        <ecNumber evidence="10">2.4.1.-</ecNumber>
    </recommendedName>
</protein>
<comment type="subcellular location">
    <subcellularLocation>
        <location evidence="1 10">Golgi apparatus membrane</location>
        <topology evidence="1 10">Single-pass type II membrane protein</topology>
    </subcellularLocation>
</comment>
<dbReference type="GO" id="GO:0000139">
    <property type="term" value="C:Golgi membrane"/>
    <property type="evidence" value="ECO:0007669"/>
    <property type="project" value="UniProtKB-SubCell"/>
</dbReference>
<dbReference type="EC" id="2.4.1.-" evidence="10"/>
<name>A0ABD2LDZ7_9BILA</name>
<dbReference type="Pfam" id="PF01762">
    <property type="entry name" value="Galactosyl_T"/>
    <property type="match status" value="1"/>
</dbReference>
<reference evidence="11 12" key="1">
    <citation type="submission" date="2024-10" db="EMBL/GenBank/DDBJ databases">
        <authorList>
            <person name="Kim D."/>
        </authorList>
    </citation>
    <scope>NUCLEOTIDE SEQUENCE [LARGE SCALE GENOMIC DNA]</scope>
    <source>
        <strain evidence="11">BH-2024</strain>
    </source>
</reference>
<keyword evidence="7" id="KW-1133">Transmembrane helix</keyword>
<evidence type="ECO:0000256" key="1">
    <source>
        <dbReference type="ARBA" id="ARBA00004323"/>
    </source>
</evidence>
<dbReference type="EMBL" id="JBICBT010000446">
    <property type="protein sequence ID" value="KAL3113432.1"/>
    <property type="molecule type" value="Genomic_DNA"/>
</dbReference>
<dbReference type="InterPro" id="IPR002659">
    <property type="entry name" value="Glyco_trans_31"/>
</dbReference>
<evidence type="ECO:0000256" key="7">
    <source>
        <dbReference type="ARBA" id="ARBA00022989"/>
    </source>
</evidence>
<evidence type="ECO:0000256" key="10">
    <source>
        <dbReference type="RuleBase" id="RU363063"/>
    </source>
</evidence>
<evidence type="ECO:0000256" key="6">
    <source>
        <dbReference type="ARBA" id="ARBA00022968"/>
    </source>
</evidence>
<evidence type="ECO:0000256" key="3">
    <source>
        <dbReference type="ARBA" id="ARBA00022676"/>
    </source>
</evidence>
<evidence type="ECO:0000256" key="5">
    <source>
        <dbReference type="ARBA" id="ARBA00022692"/>
    </source>
</evidence>
<sequence>MQMISSNTETDQNILLFDEKESENEFAASLYGPFGGYFEQMDEDELPLPTQTFAIEFFNYSLNYSLINPQKCEAETDLFVFILSRPEAQYTRQQIRESWAAHLNQHNATVRFVVGWPLRYDFDRLLEEFMTFSDLILYDIEDTYANLYVKVYVSLQWQRHFCDNAKFVLKTDDDSVVDVGRLRWWVDHEFARRIATHPASVFGGMWKGVKVNREKTHRWYVPRTLYAAKRYPPYMNGPTYLLSNEAVKRILDVTAKVKAVPIEDILFTGILASKMQVHKFSAWKHFRYGKSLYAYEKCRNDSTDGRPVPYVIAIFGLSNPEKIRQAFDELHSVNCSSSWLFIRTLLWQKALNWWKELDDMKRVDNKMAKTPMK</sequence>
<evidence type="ECO:0000256" key="4">
    <source>
        <dbReference type="ARBA" id="ARBA00022679"/>
    </source>
</evidence>
<dbReference type="AlphaFoldDB" id="A0ABD2LDZ7"/>
<dbReference type="Proteomes" id="UP001620626">
    <property type="component" value="Unassembled WGS sequence"/>
</dbReference>
<keyword evidence="9" id="KW-0472">Membrane</keyword>
<dbReference type="PANTHER" id="PTHR11214">
    <property type="entry name" value="BETA-1,3-N-ACETYLGLUCOSAMINYLTRANSFERASE"/>
    <property type="match status" value="1"/>
</dbReference>
<keyword evidence="5" id="KW-0812">Transmembrane</keyword>
<organism evidence="11 12">
    <name type="scientific">Heterodera trifolii</name>
    <dbReference type="NCBI Taxonomy" id="157864"/>
    <lineage>
        <taxon>Eukaryota</taxon>
        <taxon>Metazoa</taxon>
        <taxon>Ecdysozoa</taxon>
        <taxon>Nematoda</taxon>
        <taxon>Chromadorea</taxon>
        <taxon>Rhabditida</taxon>
        <taxon>Tylenchina</taxon>
        <taxon>Tylenchomorpha</taxon>
        <taxon>Tylenchoidea</taxon>
        <taxon>Heteroderidae</taxon>
        <taxon>Heteroderinae</taxon>
        <taxon>Heterodera</taxon>
    </lineage>
</organism>
<comment type="caution">
    <text evidence="11">The sequence shown here is derived from an EMBL/GenBank/DDBJ whole genome shotgun (WGS) entry which is preliminary data.</text>
</comment>